<sequence>MSYSKKFNQQPVNKPNPETSAALLHILNVRIPATSQTDSRLCLDITGGDSNHPNIKPHQFHHAQSPKKVDGSEVVLSVERNIPIQGTHLVLEIMELHTFHKNKTLFKVEVFWEDILCVLKQSDQGVVVYTIPNTQMKLTTKKASVILHLLQLTLTCIYIKESLLLLLQHAVLPKSLLESLGKAGVAMNVLIEIGDPLSQLHPTAELVFGLIKSVVAIFEKQKLCYERLAGLFERMASFLPCFEQMKSLKNFGNVQQAIGPILAHMEAALKVVLHHSTFNSLKQFLDFIVSSPQADQFSDLSEKFDKLLVDYNTALQLDMAIAQDQLLENAVQSQVKEALEKLNYVKVIPGNECLENTRVSTLADIDQWAQTDFQQPILWLCGPAGTGKSTIAATVALKFKESKGLAAFYTCRRDHKALRDPLQLWRNICYRLAIVYKPFGFRVAEIIQSDSHFDSGAETISTLFHTLIKQPLGLLDADLAPKPMVVVIDALDECGSDIDRIQVLTCLLELIKLCSWIKIVVTSRNNPEIQEHMKDCAYQIVLDTATSCDDVETFIRNKFISFQLSDTVISQLTKAANGLFIWADTVFKCLQESLDYDETAQLLLKSQSNESHEIYKQLYNLYHIVITSGIGNSSANQTVFKKIMSTVLLAVQPLSVSTLSKLTQCKIEIVERIMARLHAVMMVGSDGIVRVLHLSFAEYLLNKENHSDNLFWIDSYSGHSVLVDGCFDILKKELKFNLYNIPSSYVLNYDVEGLENQEHNSKLLHLHYAALFWTFHIQKCRQITVKQEEELLDIFGGPHALYWMEVLSLHDKIYYALGGIQTIQEMKVMEPESKIMGASNENGIRLMKDEAQVILKDLYYFIGLAKGVASMSIPHIYISCLAHMPRDCQLGQRVLPFFGNLVKLQEMPDIWVPHNLVSEGHSSNVNAVAYSPDGRHIVSGSSDKTVRIWDANTGQSVVQPLVGHSSWVGSVVYSPDGRYVASGSGDKTVRIWDTNTGQQVGQPLEGHNGRVYCVTYSPDGKYVVSGSDDLTVRIWNAITGQSVGQPFEGHSEVVSSVSCSPDGSHLVSGSKDKTVRIWNVSTSQLVVQPLIGHTDWVMSVAYSPDGRQIVSGSQDKTIRIWDANTGQLVGRPLEGHSHNVKSVVYSPDGQHVVSGSADKTVRVWDANTGQPIGHPLEGHSSWIECIAYSSNGRYVVSGSRDKTLRIWDLEIGQPVENQEDHHSPHSRHVVSGSKDQKASNAGQLLGQHQSNTIVPLLDHSIQALPVIFPKKRHVLPHTCSTDSSKNCIACTGIAYPCSSSQEPLLASAILTIYPSNGWLTINDKHIFWLPLKLKDQFSGSQVCVISQNPFQKAFTFDWTDFVYGENWASVYTGPPTSTSL</sequence>
<protein>
    <submittedName>
        <fullName evidence="1">WD40 repeat-like protein</fullName>
    </submittedName>
</protein>
<proteinExistence type="predicted"/>
<evidence type="ECO:0000313" key="1">
    <source>
        <dbReference type="EMBL" id="TFK72040.1"/>
    </source>
</evidence>
<reference evidence="1 2" key="1">
    <citation type="journal article" date="2019" name="Nat. Ecol. Evol.">
        <title>Megaphylogeny resolves global patterns of mushroom evolution.</title>
        <authorList>
            <person name="Varga T."/>
            <person name="Krizsan K."/>
            <person name="Foldi C."/>
            <person name="Dima B."/>
            <person name="Sanchez-Garcia M."/>
            <person name="Sanchez-Ramirez S."/>
            <person name="Szollosi G.J."/>
            <person name="Szarkandi J.G."/>
            <person name="Papp V."/>
            <person name="Albert L."/>
            <person name="Andreopoulos W."/>
            <person name="Angelini C."/>
            <person name="Antonin V."/>
            <person name="Barry K.W."/>
            <person name="Bougher N.L."/>
            <person name="Buchanan P."/>
            <person name="Buyck B."/>
            <person name="Bense V."/>
            <person name="Catcheside P."/>
            <person name="Chovatia M."/>
            <person name="Cooper J."/>
            <person name="Damon W."/>
            <person name="Desjardin D."/>
            <person name="Finy P."/>
            <person name="Geml J."/>
            <person name="Haridas S."/>
            <person name="Hughes K."/>
            <person name="Justo A."/>
            <person name="Karasinski D."/>
            <person name="Kautmanova I."/>
            <person name="Kiss B."/>
            <person name="Kocsube S."/>
            <person name="Kotiranta H."/>
            <person name="LaButti K.M."/>
            <person name="Lechner B.E."/>
            <person name="Liimatainen K."/>
            <person name="Lipzen A."/>
            <person name="Lukacs Z."/>
            <person name="Mihaltcheva S."/>
            <person name="Morgado L.N."/>
            <person name="Niskanen T."/>
            <person name="Noordeloos M.E."/>
            <person name="Ohm R.A."/>
            <person name="Ortiz-Santana B."/>
            <person name="Ovrebo C."/>
            <person name="Racz N."/>
            <person name="Riley R."/>
            <person name="Savchenko A."/>
            <person name="Shiryaev A."/>
            <person name="Soop K."/>
            <person name="Spirin V."/>
            <person name="Szebenyi C."/>
            <person name="Tomsovsky M."/>
            <person name="Tulloss R.E."/>
            <person name="Uehling J."/>
            <person name="Grigoriev I.V."/>
            <person name="Vagvolgyi C."/>
            <person name="Papp T."/>
            <person name="Martin F.M."/>
            <person name="Miettinen O."/>
            <person name="Hibbett D.S."/>
            <person name="Nagy L.G."/>
        </authorList>
    </citation>
    <scope>NUCLEOTIDE SEQUENCE [LARGE SCALE GENOMIC DNA]</scope>
    <source>
        <strain evidence="1 2">NL-1719</strain>
    </source>
</reference>
<gene>
    <name evidence="1" type="ORF">BDN72DRAFT_957634</name>
</gene>
<dbReference type="Proteomes" id="UP000308600">
    <property type="component" value="Unassembled WGS sequence"/>
</dbReference>
<evidence type="ECO:0000313" key="2">
    <source>
        <dbReference type="Proteomes" id="UP000308600"/>
    </source>
</evidence>
<dbReference type="EMBL" id="ML208290">
    <property type="protein sequence ID" value="TFK72040.1"/>
    <property type="molecule type" value="Genomic_DNA"/>
</dbReference>
<accession>A0ACD3B1S9</accession>
<keyword evidence="2" id="KW-1185">Reference proteome</keyword>
<organism evidence="1 2">
    <name type="scientific">Pluteus cervinus</name>
    <dbReference type="NCBI Taxonomy" id="181527"/>
    <lineage>
        <taxon>Eukaryota</taxon>
        <taxon>Fungi</taxon>
        <taxon>Dikarya</taxon>
        <taxon>Basidiomycota</taxon>
        <taxon>Agaricomycotina</taxon>
        <taxon>Agaricomycetes</taxon>
        <taxon>Agaricomycetidae</taxon>
        <taxon>Agaricales</taxon>
        <taxon>Pluteineae</taxon>
        <taxon>Pluteaceae</taxon>
        <taxon>Pluteus</taxon>
    </lineage>
</organism>
<name>A0ACD3B1S9_9AGAR</name>